<dbReference type="AlphaFoldDB" id="A0AAX4P2U9"/>
<evidence type="ECO:0000313" key="1">
    <source>
        <dbReference type="EMBL" id="WZN60242.1"/>
    </source>
</evidence>
<gene>
    <name evidence="1" type="ORF">HKI87_02g17710</name>
</gene>
<proteinExistence type="predicted"/>
<name>A0AAX4P2U9_9CHLO</name>
<organism evidence="1 2">
    <name type="scientific">Chloropicon roscoffensis</name>
    <dbReference type="NCBI Taxonomy" id="1461544"/>
    <lineage>
        <taxon>Eukaryota</taxon>
        <taxon>Viridiplantae</taxon>
        <taxon>Chlorophyta</taxon>
        <taxon>Chloropicophyceae</taxon>
        <taxon>Chloropicales</taxon>
        <taxon>Chloropicaceae</taxon>
        <taxon>Chloropicon</taxon>
    </lineage>
</organism>
<accession>A0AAX4P2U9</accession>
<keyword evidence="2" id="KW-1185">Reference proteome</keyword>
<sequence>MAAGLTDLPNAFLVQVLGRLDSASIGSFVRALGYGRYLDLTFAPSLWPRPHSCCTTPGFTFLLPVLEEIASLGRFPPQLVSLAVCPGHSERFPATVTIKGLEMLFGRDKETLSESLARHVNAGLSGMGRSEGGYVEAARPDRGTLRLSLRNEKVLELCNEDLGARTRFFGRLHITRTALSTYRSLRGRLGDDDDDDDVEDPPEAGEMFVSKRQASVLLLCLQLREEIEGGGGRGDRVSAVLEGLFKQVSGQMLGDTTSDLTTMLRKMLYSGGKQTKAKLLRARRANLFVIRKIVEVVEPLSLSMSCRPL</sequence>
<protein>
    <recommendedName>
        <fullName evidence="3">F-box domain-containing protein</fullName>
    </recommendedName>
</protein>
<reference evidence="1 2" key="1">
    <citation type="submission" date="2024-03" db="EMBL/GenBank/DDBJ databases">
        <title>Complete genome sequence of the green alga Chloropicon roscoffensis RCC1871.</title>
        <authorList>
            <person name="Lemieux C."/>
            <person name="Pombert J.-F."/>
            <person name="Otis C."/>
            <person name="Turmel M."/>
        </authorList>
    </citation>
    <scope>NUCLEOTIDE SEQUENCE [LARGE SCALE GENOMIC DNA]</scope>
    <source>
        <strain evidence="1 2">RCC1871</strain>
    </source>
</reference>
<evidence type="ECO:0000313" key="2">
    <source>
        <dbReference type="Proteomes" id="UP001472866"/>
    </source>
</evidence>
<dbReference type="Proteomes" id="UP001472866">
    <property type="component" value="Chromosome 02"/>
</dbReference>
<evidence type="ECO:0008006" key="3">
    <source>
        <dbReference type="Google" id="ProtNLM"/>
    </source>
</evidence>
<dbReference type="EMBL" id="CP151502">
    <property type="protein sequence ID" value="WZN60242.1"/>
    <property type="molecule type" value="Genomic_DNA"/>
</dbReference>